<comment type="caution">
    <text evidence="2">The sequence shown here is derived from an EMBL/GenBank/DDBJ whole genome shotgun (WGS) entry which is preliminary data.</text>
</comment>
<organism evidence="2 3">
    <name type="scientific">Streptomyces puniciscabiei</name>
    <dbReference type="NCBI Taxonomy" id="164348"/>
    <lineage>
        <taxon>Bacteria</taxon>
        <taxon>Bacillati</taxon>
        <taxon>Actinomycetota</taxon>
        <taxon>Actinomycetes</taxon>
        <taxon>Kitasatosporales</taxon>
        <taxon>Streptomycetaceae</taxon>
        <taxon>Streptomyces</taxon>
    </lineage>
</organism>
<protein>
    <submittedName>
        <fullName evidence="2">Uncharacterized protein</fullName>
    </submittedName>
</protein>
<gene>
    <name evidence="2" type="ORF">FB563_3234</name>
</gene>
<evidence type="ECO:0000313" key="3">
    <source>
        <dbReference type="Proteomes" id="UP000318103"/>
    </source>
</evidence>
<feature type="region of interest" description="Disordered" evidence="1">
    <location>
        <begin position="1"/>
        <end position="29"/>
    </location>
</feature>
<proteinExistence type="predicted"/>
<evidence type="ECO:0000256" key="1">
    <source>
        <dbReference type="SAM" id="MobiDB-lite"/>
    </source>
</evidence>
<evidence type="ECO:0000313" key="2">
    <source>
        <dbReference type="EMBL" id="TQK98215.1"/>
    </source>
</evidence>
<name>A0A542UGK3_9ACTN</name>
<reference evidence="2 3" key="1">
    <citation type="submission" date="2019-06" db="EMBL/GenBank/DDBJ databases">
        <title>Sequencing the genomes of 1000 actinobacteria strains.</title>
        <authorList>
            <person name="Klenk H.-P."/>
        </authorList>
    </citation>
    <scope>NUCLEOTIDE SEQUENCE [LARGE SCALE GENOMIC DNA]</scope>
    <source>
        <strain evidence="2 3">DSM 41929</strain>
    </source>
</reference>
<accession>A0A542UGK3</accession>
<keyword evidence="3" id="KW-1185">Reference proteome</keyword>
<sequence>MPVTPSESDYEGMSAATISPGPVRPPTGATAVDGPHHHWLGNALRALKVFAQAAFGVVILGEYGEEAGIRRK</sequence>
<dbReference type="AlphaFoldDB" id="A0A542UGK3"/>
<dbReference type="Proteomes" id="UP000318103">
    <property type="component" value="Unassembled WGS sequence"/>
</dbReference>
<dbReference type="EMBL" id="VFNX01000001">
    <property type="protein sequence ID" value="TQK98215.1"/>
    <property type="molecule type" value="Genomic_DNA"/>
</dbReference>